<evidence type="ECO:0000256" key="5">
    <source>
        <dbReference type="SAM" id="Phobius"/>
    </source>
</evidence>
<evidence type="ECO:0000256" key="3">
    <source>
        <dbReference type="ARBA" id="ARBA00022989"/>
    </source>
</evidence>
<accession>A0A8C5F7U0</accession>
<evidence type="ECO:0000313" key="7">
    <source>
        <dbReference type="Ensembl" id="ENSGMOP00000014079.2"/>
    </source>
</evidence>
<dbReference type="InterPro" id="IPR039587">
    <property type="entry name" value="TMEM248/TMEM219_dom"/>
</dbReference>
<dbReference type="Proteomes" id="UP000694546">
    <property type="component" value="Chromosome 11"/>
</dbReference>
<organism evidence="7 8">
    <name type="scientific">Gadus morhua</name>
    <name type="common">Atlantic cod</name>
    <dbReference type="NCBI Taxonomy" id="8049"/>
    <lineage>
        <taxon>Eukaryota</taxon>
        <taxon>Metazoa</taxon>
        <taxon>Chordata</taxon>
        <taxon>Craniata</taxon>
        <taxon>Vertebrata</taxon>
        <taxon>Euteleostomi</taxon>
        <taxon>Actinopterygii</taxon>
        <taxon>Neopterygii</taxon>
        <taxon>Teleostei</taxon>
        <taxon>Neoteleostei</taxon>
        <taxon>Acanthomorphata</taxon>
        <taxon>Zeiogadaria</taxon>
        <taxon>Gadariae</taxon>
        <taxon>Gadiformes</taxon>
        <taxon>Gadoidei</taxon>
        <taxon>Gadidae</taxon>
        <taxon>Gadus</taxon>
    </lineage>
</organism>
<dbReference type="InterPro" id="IPR039493">
    <property type="entry name" value="TMEM248/TMEM219"/>
</dbReference>
<keyword evidence="2 5" id="KW-0812">Transmembrane</keyword>
<comment type="subcellular location">
    <subcellularLocation>
        <location evidence="1">Membrane</location>
    </subcellularLocation>
</comment>
<dbReference type="Pfam" id="PF14940">
    <property type="entry name" value="TMEM219"/>
    <property type="match status" value="1"/>
</dbReference>
<keyword evidence="4 5" id="KW-0472">Membrane</keyword>
<evidence type="ECO:0000256" key="4">
    <source>
        <dbReference type="ARBA" id="ARBA00023136"/>
    </source>
</evidence>
<reference evidence="7" key="2">
    <citation type="submission" date="2025-09" db="UniProtKB">
        <authorList>
            <consortium name="Ensembl"/>
        </authorList>
    </citation>
    <scope>IDENTIFICATION</scope>
</reference>
<name>A0A8C5F7U0_GADMO</name>
<dbReference type="PANTHER" id="PTHR16002">
    <property type="entry name" value="TRANSMEMBRANE PROTEIN 248-LIKE"/>
    <property type="match status" value="1"/>
</dbReference>
<evidence type="ECO:0000256" key="2">
    <source>
        <dbReference type="ARBA" id="ARBA00022692"/>
    </source>
</evidence>
<gene>
    <name evidence="7" type="primary">zgc:158398</name>
</gene>
<dbReference type="Ensembl" id="ENSGMOT00000014442.2">
    <property type="protein sequence ID" value="ENSGMOP00000014079.2"/>
    <property type="gene ID" value="ENSGMOG00000013159.2"/>
</dbReference>
<dbReference type="OrthoDB" id="8680674at2759"/>
<feature type="domain" description="TMEM248/TMEM219" evidence="6">
    <location>
        <begin position="10"/>
        <end position="220"/>
    </location>
</feature>
<dbReference type="PANTHER" id="PTHR16002:SF6">
    <property type="entry name" value="INSULIN-LIKE GROWTH FACTOR-BINDING PROTEIN 3 RECEPTOR"/>
    <property type="match status" value="1"/>
</dbReference>
<keyword evidence="3 5" id="KW-1133">Transmembrane helix</keyword>
<evidence type="ECO:0000313" key="8">
    <source>
        <dbReference type="Proteomes" id="UP000694546"/>
    </source>
</evidence>
<protein>
    <recommendedName>
        <fullName evidence="6">TMEM248/TMEM219 domain-containing protein</fullName>
    </recommendedName>
</protein>
<dbReference type="AlphaFoldDB" id="A0A8C5F7U0"/>
<evidence type="ECO:0000256" key="1">
    <source>
        <dbReference type="ARBA" id="ARBA00004370"/>
    </source>
</evidence>
<dbReference type="GO" id="GO:0016020">
    <property type="term" value="C:membrane"/>
    <property type="evidence" value="ECO:0007669"/>
    <property type="project" value="UniProtKB-SubCell"/>
</dbReference>
<proteinExistence type="predicted"/>
<keyword evidence="8" id="KW-1185">Reference proteome</keyword>
<evidence type="ECO:0000259" key="6">
    <source>
        <dbReference type="Pfam" id="PF14940"/>
    </source>
</evidence>
<dbReference type="GeneTree" id="ENSGT00940000153883"/>
<reference evidence="7" key="1">
    <citation type="submission" date="2025-08" db="UniProtKB">
        <authorList>
            <consortium name="Ensembl"/>
        </authorList>
    </citation>
    <scope>IDENTIFICATION</scope>
</reference>
<dbReference type="OMA" id="TCYSLNF"/>
<feature type="transmembrane region" description="Helical" evidence="5">
    <location>
        <begin position="21"/>
        <end position="41"/>
    </location>
</feature>
<sequence length="279" mass="29601">MCACQPGVNLRDYVSLHPPEVTFFLCLLSLAVSLLCLRFYGQTHTLPNPDIATDWNRLLSSLAEFQLCADANSSVAAAAASWTAPPPPQDPTEAGPTGDTLLHRRVPLVVGATSAPLEALSLHTEVTASQLGLPGNASVSVTVHVLSEAEGKGTYTCLTISGPTHLLPLDLLPPECPRTENVPPAVVHLVTLTPSTGAPPAAPQSCFSLQSHHDPALTVMLTQEDQEVAGRHLLESSGCLLGVCLLFCLYASLRRSPRRHPANAADRHICTQPLVDSDH</sequence>